<dbReference type="GO" id="GO:0003677">
    <property type="term" value="F:DNA binding"/>
    <property type="evidence" value="ECO:0007669"/>
    <property type="project" value="InterPro"/>
</dbReference>
<dbReference type="InterPro" id="IPR012337">
    <property type="entry name" value="RNaseH-like_sf"/>
</dbReference>
<dbReference type="PANTHER" id="PTHR34614:SF2">
    <property type="entry name" value="TRANSPOSASE IS4-LIKE DOMAIN-CONTAINING PROTEIN"/>
    <property type="match status" value="1"/>
</dbReference>
<dbReference type="AlphaFoldDB" id="S3B8G5"/>
<feature type="domain" description="Transposase IS4-like" evidence="1">
    <location>
        <begin position="237"/>
        <end position="511"/>
    </location>
</feature>
<name>S3B8G5_9BURK</name>
<organism evidence="2 3">
    <name type="scientific">Sutterella wadsworthensis HGA0223</name>
    <dbReference type="NCBI Taxonomy" id="1203554"/>
    <lineage>
        <taxon>Bacteria</taxon>
        <taxon>Pseudomonadati</taxon>
        <taxon>Pseudomonadota</taxon>
        <taxon>Betaproteobacteria</taxon>
        <taxon>Burkholderiales</taxon>
        <taxon>Sutterellaceae</taxon>
        <taxon>Sutterella</taxon>
    </lineage>
</organism>
<evidence type="ECO:0000313" key="2">
    <source>
        <dbReference type="EMBL" id="EPD97638.1"/>
    </source>
</evidence>
<dbReference type="InterPro" id="IPR002559">
    <property type="entry name" value="Transposase_11"/>
</dbReference>
<sequence length="602" mass="69486">MLYNHNVQSIKMENSPKSGFPWNFTTVLTKDGYRYVKAYRMKWDPVLKKSKRCLQRHVGRLFEDGRIKISPKFSADFPEYAGDDWFWGIDKKPVPEAQYRQDFPETPGPAPEDEEACQQQETLDVGLTWAAVTLAEKNGIRAHLHEVFGKEMGEELLYLAIFKLAGGGSMMTYDLWRQKVWLPKCKRLTGQRISEILAAVDGEKVVKYFRLRHNRQDAVWEEIYKRNPALRGRPIEYALDNTSISTYSDTIAEAQFGHAKRDPDLKQINYTVICDQCSGDIVFAHMYEGAVNDVTALSDILHAMTNAGFDLDKNILVTDRGYSSLENIQKMINLDLKYLQGVRFVEDSLKQNFERHKESLRKNAFFSSKEKAYAFTLKEPWSQNTDYGRLKLDTYVHLFRLVNREDETAVFLSEKADEIIRLKNGNKSIPQDLWNNYRRFVDSIKDSNGNSKWVRKSSKIDEAVETAGDFALRSNSISDAFEALSVYRQRGMVEQDFNQLKNWLDCDRLRVGAVSVQGKLLVSTIGTALRMMMLNSAKQMEDRKAKLVIPGNSMDRLLAELTLVRAHKRNNANAWIRNSIPASRRRCFELLQLSEPPRRFEM</sequence>
<accession>S3B8G5</accession>
<gene>
    <name evidence="2" type="ORF">HMPREF1476_02114</name>
</gene>
<dbReference type="HOGENOM" id="CLU_031289_2_0_4"/>
<dbReference type="GO" id="GO:0004803">
    <property type="term" value="F:transposase activity"/>
    <property type="evidence" value="ECO:0007669"/>
    <property type="project" value="InterPro"/>
</dbReference>
<protein>
    <recommendedName>
        <fullName evidence="1">Transposase IS4-like domain-containing protein</fullName>
    </recommendedName>
</protein>
<dbReference type="GO" id="GO:0006313">
    <property type="term" value="P:DNA transposition"/>
    <property type="evidence" value="ECO:0007669"/>
    <property type="project" value="InterPro"/>
</dbReference>
<evidence type="ECO:0000259" key="1">
    <source>
        <dbReference type="Pfam" id="PF01609"/>
    </source>
</evidence>
<reference evidence="2 3" key="1">
    <citation type="submission" date="2013-04" db="EMBL/GenBank/DDBJ databases">
        <title>The Genome Sequence of Sutterella wadsworthensis HGA0223.</title>
        <authorList>
            <consortium name="The Broad Institute Genomics Platform"/>
            <person name="Earl A."/>
            <person name="Ward D."/>
            <person name="Feldgarden M."/>
            <person name="Gevers D."/>
            <person name="Schmidt T.M."/>
            <person name="Dover J."/>
            <person name="Dai D."/>
            <person name="Walker B."/>
            <person name="Young S."/>
            <person name="Zeng Q."/>
            <person name="Gargeya S."/>
            <person name="Fitzgerald M."/>
            <person name="Haas B."/>
            <person name="Abouelleil A."/>
            <person name="Allen A.W."/>
            <person name="Alvarado L."/>
            <person name="Arachchi H.M."/>
            <person name="Berlin A.M."/>
            <person name="Chapman S.B."/>
            <person name="Gainer-Dewar J."/>
            <person name="Goldberg J."/>
            <person name="Griggs A."/>
            <person name="Gujja S."/>
            <person name="Hansen M."/>
            <person name="Howarth C."/>
            <person name="Imamovic A."/>
            <person name="Ireland A."/>
            <person name="Larimer J."/>
            <person name="McCowan C."/>
            <person name="Murphy C."/>
            <person name="Pearson M."/>
            <person name="Poon T.W."/>
            <person name="Priest M."/>
            <person name="Roberts A."/>
            <person name="Saif S."/>
            <person name="Shea T."/>
            <person name="Sisk P."/>
            <person name="Sykes S."/>
            <person name="Wortman J."/>
            <person name="Nusbaum C."/>
            <person name="Birren B."/>
        </authorList>
    </citation>
    <scope>NUCLEOTIDE SEQUENCE [LARGE SCALE GENOMIC DNA]</scope>
    <source>
        <strain evidence="2 3">HGA0223</strain>
    </source>
</reference>
<evidence type="ECO:0000313" key="3">
    <source>
        <dbReference type="Proteomes" id="UP000014400"/>
    </source>
</evidence>
<keyword evidence="3" id="KW-1185">Reference proteome</keyword>
<proteinExistence type="predicted"/>
<dbReference type="EMBL" id="ATCF01000034">
    <property type="protein sequence ID" value="EPD97638.1"/>
    <property type="molecule type" value="Genomic_DNA"/>
</dbReference>
<dbReference type="PANTHER" id="PTHR34614">
    <property type="match status" value="1"/>
</dbReference>
<dbReference type="SUPFAM" id="SSF53098">
    <property type="entry name" value="Ribonuclease H-like"/>
    <property type="match status" value="1"/>
</dbReference>
<dbReference type="PATRIC" id="fig|1203554.3.peg.2197"/>
<dbReference type="eggNOG" id="COG5421">
    <property type="taxonomic scope" value="Bacteria"/>
</dbReference>
<dbReference type="STRING" id="1203554.HMPREF1476_02114"/>
<dbReference type="Pfam" id="PF01609">
    <property type="entry name" value="DDE_Tnp_1"/>
    <property type="match status" value="1"/>
</dbReference>
<comment type="caution">
    <text evidence="2">The sequence shown here is derived from an EMBL/GenBank/DDBJ whole genome shotgun (WGS) entry which is preliminary data.</text>
</comment>
<dbReference type="Proteomes" id="UP000014400">
    <property type="component" value="Unassembled WGS sequence"/>
</dbReference>